<dbReference type="SMART" id="SM00267">
    <property type="entry name" value="GGDEF"/>
    <property type="match status" value="1"/>
</dbReference>
<dbReference type="InterPro" id="IPR000160">
    <property type="entry name" value="GGDEF_dom"/>
</dbReference>
<evidence type="ECO:0000313" key="5">
    <source>
        <dbReference type="EMBL" id="QIN84351.1"/>
    </source>
</evidence>
<evidence type="ECO:0000313" key="6">
    <source>
        <dbReference type="Proteomes" id="UP000501452"/>
    </source>
</evidence>
<dbReference type="KEGG" id="rub:GBA63_18180"/>
<accession>A0A6G8QD79</accession>
<evidence type="ECO:0000256" key="2">
    <source>
        <dbReference type="SAM" id="Phobius"/>
    </source>
</evidence>
<dbReference type="PROSITE" id="PS50887">
    <property type="entry name" value="GGDEF"/>
    <property type="match status" value="1"/>
</dbReference>
<dbReference type="SUPFAM" id="SSF55073">
    <property type="entry name" value="Nucleotide cyclase"/>
    <property type="match status" value="1"/>
</dbReference>
<dbReference type="SUPFAM" id="SSF109604">
    <property type="entry name" value="HD-domain/PDEase-like"/>
    <property type="match status" value="1"/>
</dbReference>
<gene>
    <name evidence="5" type="ORF">GBA63_18180</name>
</gene>
<keyword evidence="6" id="KW-1185">Reference proteome</keyword>
<evidence type="ECO:0000259" key="3">
    <source>
        <dbReference type="PROSITE" id="PS50887"/>
    </source>
</evidence>
<dbReference type="SUPFAM" id="SSF55781">
    <property type="entry name" value="GAF domain-like"/>
    <property type="match status" value="1"/>
</dbReference>
<dbReference type="Gene3D" id="1.10.3210.10">
    <property type="entry name" value="Hypothetical protein af1432"/>
    <property type="match status" value="1"/>
</dbReference>
<reference evidence="5 6" key="1">
    <citation type="submission" date="2019-10" db="EMBL/GenBank/DDBJ databases">
        <title>Rubrobacter sp nov SCSIO 52090 isolated from a deep-sea sediment in the South China Sea.</title>
        <authorList>
            <person name="Chen R.W."/>
        </authorList>
    </citation>
    <scope>NUCLEOTIDE SEQUENCE [LARGE SCALE GENOMIC DNA]</scope>
    <source>
        <strain evidence="5 6">SCSIO 52909</strain>
    </source>
</reference>
<dbReference type="InterPro" id="IPR003607">
    <property type="entry name" value="HD/PDEase_dom"/>
</dbReference>
<proteinExistence type="predicted"/>
<name>A0A6G8QD79_9ACTN</name>
<evidence type="ECO:0000259" key="4">
    <source>
        <dbReference type="PROSITE" id="PS51832"/>
    </source>
</evidence>
<feature type="coiled-coil region" evidence="1">
    <location>
        <begin position="63"/>
        <end position="122"/>
    </location>
</feature>
<dbReference type="EMBL" id="CP045119">
    <property type="protein sequence ID" value="QIN84351.1"/>
    <property type="molecule type" value="Genomic_DNA"/>
</dbReference>
<dbReference type="Pfam" id="PF00990">
    <property type="entry name" value="GGDEF"/>
    <property type="match status" value="1"/>
</dbReference>
<dbReference type="Proteomes" id="UP000501452">
    <property type="component" value="Chromosome"/>
</dbReference>
<dbReference type="NCBIfam" id="TIGR00254">
    <property type="entry name" value="GGDEF"/>
    <property type="match status" value="1"/>
</dbReference>
<dbReference type="InterPro" id="IPR043128">
    <property type="entry name" value="Rev_trsase/Diguanyl_cyclase"/>
</dbReference>
<evidence type="ECO:0000256" key="1">
    <source>
        <dbReference type="SAM" id="Coils"/>
    </source>
</evidence>
<keyword evidence="2" id="KW-0812">Transmembrane</keyword>
<organism evidence="5 6">
    <name type="scientific">Rubrobacter tropicus</name>
    <dbReference type="NCBI Taxonomy" id="2653851"/>
    <lineage>
        <taxon>Bacteria</taxon>
        <taxon>Bacillati</taxon>
        <taxon>Actinomycetota</taxon>
        <taxon>Rubrobacteria</taxon>
        <taxon>Rubrobacterales</taxon>
        <taxon>Rubrobacteraceae</taxon>
        <taxon>Rubrobacter</taxon>
    </lineage>
</organism>
<sequence length="664" mass="73378">MSSNKYGVVWISVAVLTFLVAVAYTLVVAFGGPASEGYDPASLLFGVAGLLALVGWWWDRSRIAEAREEAEKGREQLAAEVQKREAELGGVRDEIGGVRRERDGLRQEKVRLESNLEAREGELERERYLRARSQEAREAERGWNRELQAEVMRMHRELGALGDPGDVPSMVLRLTKRLLGAEKGLLLSREDEDSDGNLDLISVEGFENDPEESAIVQRFADEVIENDQIIREDEPQEVEEGSTPADEEIQNLVAIPIYIQDEFGGVIVCANKEGGFGEYDEDVLLSLGNQAGAVLKNGRLQGELRSSYLATVRVLGEALEAKDPFLRGHSEEVSGYVAAVADRLGVEPLRREQLLFASLLHDVGKIGISERILLKPAALTPEETDIVKLHPRIGYHIVQQVPALEPMAMGILHHHERYDGYGYPSGLRGEEIPFEARIICVADAFSAMTAERPYRRRTSVAGACEELEHHAGTQFDPEIVRVFVEEVRSKPPGDDRLRELEDALEDPELQARRKEGEPVLGYGSLALTDNLTMLYTRRYLHETAQAEARRSEMRGRPFGVVLVELTEIGRTNMRQGYAAGDEEIRAVARGLQRVAARIGGTACRHGGRRLALVGSGVDEEHARRLAEEIAEEIAGGPPVRVGSSAWRPGDDGESVIVRARAGIA</sequence>
<dbReference type="Gene3D" id="3.30.450.40">
    <property type="match status" value="1"/>
</dbReference>
<feature type="domain" description="HD-GYP" evidence="4">
    <location>
        <begin position="304"/>
        <end position="499"/>
    </location>
</feature>
<dbReference type="CDD" id="cd00077">
    <property type="entry name" value="HDc"/>
    <property type="match status" value="1"/>
</dbReference>
<dbReference type="SMART" id="SM00065">
    <property type="entry name" value="GAF"/>
    <property type="match status" value="1"/>
</dbReference>
<keyword evidence="2" id="KW-0472">Membrane</keyword>
<dbReference type="Gene3D" id="3.30.70.270">
    <property type="match status" value="1"/>
</dbReference>
<dbReference type="InterPro" id="IPR037522">
    <property type="entry name" value="HD_GYP_dom"/>
</dbReference>
<protein>
    <submittedName>
        <fullName evidence="5">HD domain-containing protein</fullName>
    </submittedName>
</protein>
<dbReference type="PROSITE" id="PS51832">
    <property type="entry name" value="HD_GYP"/>
    <property type="match status" value="1"/>
</dbReference>
<dbReference type="Pfam" id="PF13487">
    <property type="entry name" value="HD_5"/>
    <property type="match status" value="1"/>
</dbReference>
<feature type="transmembrane region" description="Helical" evidence="2">
    <location>
        <begin position="41"/>
        <end position="58"/>
    </location>
</feature>
<dbReference type="PANTHER" id="PTHR43155">
    <property type="entry name" value="CYCLIC DI-GMP PHOSPHODIESTERASE PA4108-RELATED"/>
    <property type="match status" value="1"/>
</dbReference>
<feature type="transmembrane region" description="Helical" evidence="2">
    <location>
        <begin position="6"/>
        <end position="29"/>
    </location>
</feature>
<keyword evidence="1" id="KW-0175">Coiled coil</keyword>
<dbReference type="InterPro" id="IPR029016">
    <property type="entry name" value="GAF-like_dom_sf"/>
</dbReference>
<dbReference type="AlphaFoldDB" id="A0A6G8QD79"/>
<dbReference type="RefSeq" id="WP_166178443.1">
    <property type="nucleotide sequence ID" value="NZ_CP045119.1"/>
</dbReference>
<dbReference type="Pfam" id="PF01590">
    <property type="entry name" value="GAF"/>
    <property type="match status" value="1"/>
</dbReference>
<keyword evidence="2" id="KW-1133">Transmembrane helix</keyword>
<feature type="domain" description="GGDEF" evidence="3">
    <location>
        <begin position="556"/>
        <end position="664"/>
    </location>
</feature>
<dbReference type="SMART" id="SM00471">
    <property type="entry name" value="HDc"/>
    <property type="match status" value="1"/>
</dbReference>
<dbReference type="InterPro" id="IPR029787">
    <property type="entry name" value="Nucleotide_cyclase"/>
</dbReference>
<dbReference type="InterPro" id="IPR003018">
    <property type="entry name" value="GAF"/>
</dbReference>